<comment type="caution">
    <text evidence="1">The sequence shown here is derived from an EMBL/GenBank/DDBJ whole genome shotgun (WGS) entry which is preliminary data.</text>
</comment>
<evidence type="ECO:0000313" key="1">
    <source>
        <dbReference type="EMBL" id="KAK9724294.1"/>
    </source>
</evidence>
<protein>
    <submittedName>
        <fullName evidence="1">Uncharacterized protein</fullName>
    </submittedName>
</protein>
<reference evidence="1 3" key="1">
    <citation type="submission" date="2024-03" db="EMBL/GenBank/DDBJ databases">
        <title>WGS assembly of Saponaria officinalis var. Norfolk2.</title>
        <authorList>
            <person name="Jenkins J."/>
            <person name="Shu S."/>
            <person name="Grimwood J."/>
            <person name="Barry K."/>
            <person name="Goodstein D."/>
            <person name="Schmutz J."/>
            <person name="Leebens-Mack J."/>
            <person name="Osbourn A."/>
        </authorList>
    </citation>
    <scope>NUCLEOTIDE SEQUENCE [LARGE SCALE GENOMIC DNA]</scope>
    <source>
        <strain evidence="3">cv. Norfolk2</strain>
        <strain evidence="1">JIC</strain>
        <tissue evidence="1">Leaf</tissue>
    </source>
</reference>
<dbReference type="Proteomes" id="UP001443914">
    <property type="component" value="Unassembled WGS sequence"/>
</dbReference>
<accession>A0AAW1KY32</accession>
<dbReference type="PANTHER" id="PTHR37238">
    <property type="entry name" value="OS05G0532500 PROTEIN"/>
    <property type="match status" value="1"/>
</dbReference>
<organism evidence="1 3">
    <name type="scientific">Saponaria officinalis</name>
    <name type="common">Common soapwort</name>
    <name type="synonym">Lychnis saponaria</name>
    <dbReference type="NCBI Taxonomy" id="3572"/>
    <lineage>
        <taxon>Eukaryota</taxon>
        <taxon>Viridiplantae</taxon>
        <taxon>Streptophyta</taxon>
        <taxon>Embryophyta</taxon>
        <taxon>Tracheophyta</taxon>
        <taxon>Spermatophyta</taxon>
        <taxon>Magnoliopsida</taxon>
        <taxon>eudicotyledons</taxon>
        <taxon>Gunneridae</taxon>
        <taxon>Pentapetalae</taxon>
        <taxon>Caryophyllales</taxon>
        <taxon>Caryophyllaceae</taxon>
        <taxon>Caryophylleae</taxon>
        <taxon>Saponaria</taxon>
    </lineage>
</organism>
<dbReference type="EMBL" id="JBDFQZ010000005">
    <property type="protein sequence ID" value="KAK9724294.1"/>
    <property type="molecule type" value="Genomic_DNA"/>
</dbReference>
<evidence type="ECO:0000313" key="3">
    <source>
        <dbReference type="Proteomes" id="UP001443914"/>
    </source>
</evidence>
<gene>
    <name evidence="1" type="ORF">RND81_05G061600</name>
    <name evidence="2" type="ORF">RND81_05G061700</name>
</gene>
<dbReference type="AlphaFoldDB" id="A0AAW1KY32"/>
<sequence>MTWRTDGKLKSAMRKPLRDVSNSAINKSSKKVSAVKINNKTMSSFKKLKLKNHHQQQKREVCVDGDPLHRLLFVHSDFSALVRQIDEVVVEAVKVKIDDEKREEINSFINFWSEIQSSLKLRVLKLQKALAVPCADFSFQLDENSTEAPVLNESSEHEVDTPEPNMSASVISPSPLVSWRATTSTAEVGKQLFILTPLPRPKTTISKPLADDGKSRNIVESTSELECSSPSKIEISDLSTVLTTPCLKNAPPVSCLLQEPYPKFSFGKIDKFHKSTPFPVGHRKFDESTDSESSGGDVSEKLGLKYPELIGIKPSCAMKTERRSVLEESPAWIRSPPKCCTLMEPLDQKPVKPDSPLKGCLQKLQQMSLAPSKQSSVYMPNHDEGNKIGAGRGNSVMVESTPLWKGAESVLKTGKRPGENTLKKELWTRFEAASFTNGFELDFQESSRKGFLDRLEEVSCDESTPRPA</sequence>
<dbReference type="PANTHER" id="PTHR37238:SF1">
    <property type="entry name" value="OS05G0532500 PROTEIN"/>
    <property type="match status" value="1"/>
</dbReference>
<evidence type="ECO:0000313" key="2">
    <source>
        <dbReference type="EMBL" id="KAK9724296.1"/>
    </source>
</evidence>
<keyword evidence="3" id="KW-1185">Reference proteome</keyword>
<name>A0AAW1KY32_SAPOF</name>
<proteinExistence type="predicted"/>
<dbReference type="EMBL" id="JBDFQZ010000005">
    <property type="protein sequence ID" value="KAK9724296.1"/>
    <property type="molecule type" value="Genomic_DNA"/>
</dbReference>